<organism evidence="10 11">
    <name type="scientific">Cytobacillus mangrovibacter</name>
    <dbReference type="NCBI Taxonomy" id="3299024"/>
    <lineage>
        <taxon>Bacteria</taxon>
        <taxon>Bacillati</taxon>
        <taxon>Bacillota</taxon>
        <taxon>Bacilli</taxon>
        <taxon>Bacillales</taxon>
        <taxon>Bacillaceae</taxon>
        <taxon>Cytobacillus</taxon>
    </lineage>
</organism>
<protein>
    <submittedName>
        <fullName evidence="10">DHA2 family efflux MFS transporter permease subunit</fullName>
    </submittedName>
</protein>
<dbReference type="InterPro" id="IPR036259">
    <property type="entry name" value="MFS_trans_sf"/>
</dbReference>
<evidence type="ECO:0000313" key="10">
    <source>
        <dbReference type="EMBL" id="MFE8697177.1"/>
    </source>
</evidence>
<dbReference type="Gene3D" id="1.20.1720.10">
    <property type="entry name" value="Multidrug resistance protein D"/>
    <property type="match status" value="1"/>
</dbReference>
<evidence type="ECO:0000256" key="2">
    <source>
        <dbReference type="ARBA" id="ARBA00008537"/>
    </source>
</evidence>
<dbReference type="Pfam" id="PF07690">
    <property type="entry name" value="MFS_1"/>
    <property type="match status" value="1"/>
</dbReference>
<dbReference type="CDD" id="cd17503">
    <property type="entry name" value="MFS_LmrB_MDR_like"/>
    <property type="match status" value="1"/>
</dbReference>
<evidence type="ECO:0000256" key="5">
    <source>
        <dbReference type="ARBA" id="ARBA00022692"/>
    </source>
</evidence>
<feature type="transmembrane region" description="Helical" evidence="8">
    <location>
        <begin position="200"/>
        <end position="219"/>
    </location>
</feature>
<dbReference type="NCBIfam" id="TIGR00711">
    <property type="entry name" value="efflux_EmrB"/>
    <property type="match status" value="1"/>
</dbReference>
<dbReference type="SUPFAM" id="SSF103473">
    <property type="entry name" value="MFS general substrate transporter"/>
    <property type="match status" value="1"/>
</dbReference>
<feature type="transmembrane region" description="Helical" evidence="8">
    <location>
        <begin position="80"/>
        <end position="99"/>
    </location>
</feature>
<keyword evidence="3" id="KW-0813">Transport</keyword>
<feature type="transmembrane region" description="Helical" evidence="8">
    <location>
        <begin position="231"/>
        <end position="248"/>
    </location>
</feature>
<feature type="transmembrane region" description="Helical" evidence="8">
    <location>
        <begin position="138"/>
        <end position="157"/>
    </location>
</feature>
<dbReference type="PRINTS" id="PR01036">
    <property type="entry name" value="TCRTETB"/>
</dbReference>
<dbReference type="Gene3D" id="1.20.1250.20">
    <property type="entry name" value="MFS general substrate transporter like domains"/>
    <property type="match status" value="1"/>
</dbReference>
<dbReference type="PANTHER" id="PTHR42718:SF9">
    <property type="entry name" value="MAJOR FACILITATOR SUPERFAMILY MULTIDRUG TRANSPORTER MFSC"/>
    <property type="match status" value="1"/>
</dbReference>
<feature type="transmembrane region" description="Helical" evidence="8">
    <location>
        <begin position="333"/>
        <end position="352"/>
    </location>
</feature>
<sequence length="509" mass="55352">MDHSIKKTGRPPYGMLAVLMVGAFIAFLNNTLLNIALPSIMADLKVEASTVQWLTTGFMLVNGILIPATAFLIEKYSVRRLFLAAMLLFTIGTLVAGIAHTFPLLLAGRMLQASGSAVMMPLLMNVMLVSFPVEKRGAAMGVFGLILMAAPAIGPTLSGWIIEHYDWRMLFHFVTPIAIIVLLLGFFLLKDKKEKVDIHLDIFSLLLSSIGFGGILYGFSSAGSKGWDSPLVYGTIAIGVISLVWFILRQLKLERPMLNFGIFKYPMFALSSSITMVVNMAMFAGMLLIPIYVQTIRGISPMDAGLMMLPGALLMAVMSPITGKLFDKFGGRILAVTGLIIMTVTTYYFSQLTEETTYTYLVILNSVRMFGMSMVMMPVSTNGLNQLPTRFYPHGTAMNNTLNQVAGAIGTALLVTVMSTRTETHATSLAADAMKHATGQPTEAAIAEMQQQIAMKAMLEGINDAFLVATFIAAVAVILALFIKRAKQAEDPLQKKSTDEKIAAKLVEN</sequence>
<keyword evidence="4" id="KW-1003">Cell membrane</keyword>
<feature type="transmembrane region" description="Helical" evidence="8">
    <location>
        <begin position="304"/>
        <end position="321"/>
    </location>
</feature>
<comment type="subcellular location">
    <subcellularLocation>
        <location evidence="1">Cell membrane</location>
        <topology evidence="1">Multi-pass membrane protein</topology>
    </subcellularLocation>
</comment>
<evidence type="ECO:0000256" key="8">
    <source>
        <dbReference type="SAM" id="Phobius"/>
    </source>
</evidence>
<proteinExistence type="inferred from homology"/>
<feature type="transmembrane region" description="Helical" evidence="8">
    <location>
        <begin position="111"/>
        <end position="131"/>
    </location>
</feature>
<evidence type="ECO:0000256" key="3">
    <source>
        <dbReference type="ARBA" id="ARBA00022448"/>
    </source>
</evidence>
<keyword evidence="7 8" id="KW-0472">Membrane</keyword>
<evidence type="ECO:0000256" key="4">
    <source>
        <dbReference type="ARBA" id="ARBA00022475"/>
    </source>
</evidence>
<dbReference type="PROSITE" id="PS50850">
    <property type="entry name" value="MFS"/>
    <property type="match status" value="1"/>
</dbReference>
<dbReference type="PANTHER" id="PTHR42718">
    <property type="entry name" value="MAJOR FACILITATOR SUPERFAMILY MULTIDRUG TRANSPORTER MFSC"/>
    <property type="match status" value="1"/>
</dbReference>
<feature type="transmembrane region" description="Helical" evidence="8">
    <location>
        <begin position="268"/>
        <end position="292"/>
    </location>
</feature>
<dbReference type="InterPro" id="IPR004638">
    <property type="entry name" value="EmrB-like"/>
</dbReference>
<accession>A0ABW6K0P6</accession>
<feature type="transmembrane region" description="Helical" evidence="8">
    <location>
        <begin position="12"/>
        <end position="33"/>
    </location>
</feature>
<gene>
    <name evidence="10" type="ORF">ACFYKT_12605</name>
</gene>
<reference evidence="10 11" key="1">
    <citation type="submission" date="2024-08" db="EMBL/GenBank/DDBJ databases">
        <title>Two novel Cytobacillus novel species.</title>
        <authorList>
            <person name="Liu G."/>
        </authorList>
    </citation>
    <scope>NUCLEOTIDE SEQUENCE [LARGE SCALE GENOMIC DNA]</scope>
    <source>
        <strain evidence="10 11">FJAT-53684</strain>
    </source>
</reference>
<feature type="transmembrane region" description="Helical" evidence="8">
    <location>
        <begin position="53"/>
        <end position="73"/>
    </location>
</feature>
<evidence type="ECO:0000256" key="6">
    <source>
        <dbReference type="ARBA" id="ARBA00022989"/>
    </source>
</evidence>
<dbReference type="EMBL" id="JBIACJ010000006">
    <property type="protein sequence ID" value="MFE8697177.1"/>
    <property type="molecule type" value="Genomic_DNA"/>
</dbReference>
<name>A0ABW6K0P6_9BACI</name>
<dbReference type="Proteomes" id="UP001601058">
    <property type="component" value="Unassembled WGS sequence"/>
</dbReference>
<feature type="domain" description="Major facilitator superfamily (MFS) profile" evidence="9">
    <location>
        <begin position="15"/>
        <end position="488"/>
    </location>
</feature>
<comment type="caution">
    <text evidence="10">The sequence shown here is derived from an EMBL/GenBank/DDBJ whole genome shotgun (WGS) entry which is preliminary data.</text>
</comment>
<feature type="transmembrane region" description="Helical" evidence="8">
    <location>
        <begin position="169"/>
        <end position="188"/>
    </location>
</feature>
<feature type="transmembrane region" description="Helical" evidence="8">
    <location>
        <begin position="465"/>
        <end position="483"/>
    </location>
</feature>
<keyword evidence="6 8" id="KW-1133">Transmembrane helix</keyword>
<dbReference type="InterPro" id="IPR011701">
    <property type="entry name" value="MFS"/>
</dbReference>
<evidence type="ECO:0000259" key="9">
    <source>
        <dbReference type="PROSITE" id="PS50850"/>
    </source>
</evidence>
<comment type="similarity">
    <text evidence="2">Belongs to the major facilitator superfamily. EmrB family.</text>
</comment>
<dbReference type="InterPro" id="IPR020846">
    <property type="entry name" value="MFS_dom"/>
</dbReference>
<evidence type="ECO:0000256" key="1">
    <source>
        <dbReference type="ARBA" id="ARBA00004651"/>
    </source>
</evidence>
<keyword evidence="5 8" id="KW-0812">Transmembrane</keyword>
<keyword evidence="11" id="KW-1185">Reference proteome</keyword>
<evidence type="ECO:0000313" key="11">
    <source>
        <dbReference type="Proteomes" id="UP001601058"/>
    </source>
</evidence>
<evidence type="ECO:0000256" key="7">
    <source>
        <dbReference type="ARBA" id="ARBA00023136"/>
    </source>
</evidence>
<dbReference type="RefSeq" id="WP_389219977.1">
    <property type="nucleotide sequence ID" value="NZ_JBIACJ010000006.1"/>
</dbReference>